<dbReference type="InterPro" id="IPR000847">
    <property type="entry name" value="LysR_HTH_N"/>
</dbReference>
<dbReference type="Pfam" id="PF03466">
    <property type="entry name" value="LysR_substrate"/>
    <property type="match status" value="1"/>
</dbReference>
<gene>
    <name evidence="6" type="ORF">EP51_05865</name>
</gene>
<dbReference type="Pfam" id="PF00126">
    <property type="entry name" value="HTH_1"/>
    <property type="match status" value="1"/>
</dbReference>
<dbReference type="Proteomes" id="UP000028488">
    <property type="component" value="Chromosome"/>
</dbReference>
<evidence type="ECO:0000256" key="4">
    <source>
        <dbReference type="ARBA" id="ARBA00023163"/>
    </source>
</evidence>
<evidence type="ECO:0000256" key="3">
    <source>
        <dbReference type="ARBA" id="ARBA00023125"/>
    </source>
</evidence>
<dbReference type="PANTHER" id="PTHR30537">
    <property type="entry name" value="HTH-TYPE TRANSCRIPTIONAL REGULATOR"/>
    <property type="match status" value="1"/>
</dbReference>
<accession>A0A076ECW3</accession>
<dbReference type="GO" id="GO:0043565">
    <property type="term" value="F:sequence-specific DNA binding"/>
    <property type="evidence" value="ECO:0007669"/>
    <property type="project" value="TreeGrafter"/>
</dbReference>
<dbReference type="AlphaFoldDB" id="A0A076ECW3"/>
<dbReference type="PANTHER" id="PTHR30537:SF3">
    <property type="entry name" value="TRANSCRIPTIONAL REGULATORY PROTEIN"/>
    <property type="match status" value="1"/>
</dbReference>
<keyword evidence="3" id="KW-0238">DNA-binding</keyword>
<evidence type="ECO:0000256" key="1">
    <source>
        <dbReference type="ARBA" id="ARBA00009437"/>
    </source>
</evidence>
<dbReference type="Gene3D" id="1.10.10.10">
    <property type="entry name" value="Winged helix-like DNA-binding domain superfamily/Winged helix DNA-binding domain"/>
    <property type="match status" value="1"/>
</dbReference>
<proteinExistence type="inferred from homology"/>
<dbReference type="SUPFAM" id="SSF53850">
    <property type="entry name" value="Periplasmic binding protein-like II"/>
    <property type="match status" value="1"/>
</dbReference>
<sequence>MFSADDLKLFLEVARRGRLTEAAKHLQINHTTVSRHITRLERAVENRLFDRTSEGWTLTDAGAQLLVHAEMVEAAVLAAQEDCLSRGPSLTGHVRIIAPDGFGAYLLLPGLGEIQRQHPGLIVEVVTANRHASLTPREFDLAITIERPQARAVTVQRLANYSLGFYASHDYLASHPPVETLEDLYNHVLIWYVDTALDLSTFNLLYELLPNAQAQIQTNNIAGFIQAAEADLGIALLPSFIADGNQRLQRLTKITAKIERSYWISIPRDLVRLARVRVMSEHIEKLVANASGLHLAR</sequence>
<feature type="domain" description="HTH lysR-type" evidence="5">
    <location>
        <begin position="2"/>
        <end position="59"/>
    </location>
</feature>
<reference evidence="6 7" key="1">
    <citation type="submission" date="2014-07" db="EMBL/GenBank/DDBJ databases">
        <title>Genome Sequence of Rhodococcus opacus Strain R7, a Biodegrader of Mono- and Polycyclic Aromatic Hydrocarbons.</title>
        <authorList>
            <person name="Di Gennaro P."/>
            <person name="Zampolli J."/>
            <person name="Presti I."/>
            <person name="Cappelletti M."/>
            <person name="D'Ursi P."/>
            <person name="Orro A."/>
            <person name="Mezzelani A."/>
            <person name="Milanesi L."/>
        </authorList>
    </citation>
    <scope>NUCLEOTIDE SEQUENCE [LARGE SCALE GENOMIC DNA]</scope>
    <source>
        <strain evidence="6 7">R7</strain>
    </source>
</reference>
<organism evidence="6 7">
    <name type="scientific">Rhodococcus opacus</name>
    <name type="common">Nocardia opaca</name>
    <dbReference type="NCBI Taxonomy" id="37919"/>
    <lineage>
        <taxon>Bacteria</taxon>
        <taxon>Bacillati</taxon>
        <taxon>Actinomycetota</taxon>
        <taxon>Actinomycetes</taxon>
        <taxon>Mycobacteriales</taxon>
        <taxon>Nocardiaceae</taxon>
        <taxon>Rhodococcus</taxon>
    </lineage>
</organism>
<evidence type="ECO:0000259" key="5">
    <source>
        <dbReference type="PROSITE" id="PS50931"/>
    </source>
</evidence>
<keyword evidence="2" id="KW-0805">Transcription regulation</keyword>
<comment type="similarity">
    <text evidence="1">Belongs to the LysR transcriptional regulatory family.</text>
</comment>
<dbReference type="PROSITE" id="PS50931">
    <property type="entry name" value="HTH_LYSR"/>
    <property type="match status" value="1"/>
</dbReference>
<dbReference type="InterPro" id="IPR005119">
    <property type="entry name" value="LysR_subst-bd"/>
</dbReference>
<dbReference type="GO" id="GO:0003700">
    <property type="term" value="F:DNA-binding transcription factor activity"/>
    <property type="evidence" value="ECO:0007669"/>
    <property type="project" value="InterPro"/>
</dbReference>
<dbReference type="Gene3D" id="3.40.190.290">
    <property type="match status" value="1"/>
</dbReference>
<dbReference type="InterPro" id="IPR058163">
    <property type="entry name" value="LysR-type_TF_proteobact-type"/>
</dbReference>
<evidence type="ECO:0000313" key="7">
    <source>
        <dbReference type="Proteomes" id="UP000028488"/>
    </source>
</evidence>
<dbReference type="RefSeq" id="WP_128638787.1">
    <property type="nucleotide sequence ID" value="NZ_CP008947.1"/>
</dbReference>
<dbReference type="InterPro" id="IPR036390">
    <property type="entry name" value="WH_DNA-bd_sf"/>
</dbReference>
<evidence type="ECO:0000256" key="2">
    <source>
        <dbReference type="ARBA" id="ARBA00023015"/>
    </source>
</evidence>
<keyword evidence="4" id="KW-0804">Transcription</keyword>
<dbReference type="SUPFAM" id="SSF46785">
    <property type="entry name" value="Winged helix' DNA-binding domain"/>
    <property type="match status" value="1"/>
</dbReference>
<dbReference type="EMBL" id="CP008947">
    <property type="protein sequence ID" value="AII04145.1"/>
    <property type="molecule type" value="Genomic_DNA"/>
</dbReference>
<protein>
    <submittedName>
        <fullName evidence="6">LysR family transcriptional regulator</fullName>
    </submittedName>
</protein>
<dbReference type="eggNOG" id="COG0583">
    <property type="taxonomic scope" value="Bacteria"/>
</dbReference>
<evidence type="ECO:0000313" key="6">
    <source>
        <dbReference type="EMBL" id="AII04145.1"/>
    </source>
</evidence>
<dbReference type="GO" id="GO:0006351">
    <property type="term" value="P:DNA-templated transcription"/>
    <property type="evidence" value="ECO:0007669"/>
    <property type="project" value="TreeGrafter"/>
</dbReference>
<name>A0A076ECW3_RHOOP</name>
<dbReference type="InterPro" id="IPR036388">
    <property type="entry name" value="WH-like_DNA-bd_sf"/>
</dbReference>